<evidence type="ECO:0000256" key="3">
    <source>
        <dbReference type="ARBA" id="ARBA00023015"/>
    </source>
</evidence>
<dbReference type="FunFam" id="2.30.30.30:FF:000002">
    <property type="entry name" value="Transcription termination/antitermination factor NusG"/>
    <property type="match status" value="1"/>
</dbReference>
<dbReference type="GO" id="GO:0005829">
    <property type="term" value="C:cytosol"/>
    <property type="evidence" value="ECO:0007669"/>
    <property type="project" value="UniProtKB-ARBA"/>
</dbReference>
<reference evidence="10 11" key="1">
    <citation type="submission" date="2018-08" db="EMBL/GenBank/DDBJ databases">
        <title>Draft genome of candidate division NPL-UPA2 bacterium Unc8 that adapted to ultra-basic serpentinizing groundwater.</title>
        <authorList>
            <person name="Ishii S."/>
            <person name="Suzuki S."/>
            <person name="Nealson K.H."/>
        </authorList>
    </citation>
    <scope>NUCLEOTIDE SEQUENCE [LARGE SCALE GENOMIC DNA]</scope>
    <source>
        <strain evidence="10">Unc8</strain>
    </source>
</reference>
<dbReference type="Gene3D" id="2.30.30.30">
    <property type="match status" value="1"/>
</dbReference>
<keyword evidence="1 5" id="KW-0806">Transcription termination</keyword>
<name>A0A399FYN1_UNCN2</name>
<evidence type="ECO:0000313" key="11">
    <source>
        <dbReference type="Proteomes" id="UP000266287"/>
    </source>
</evidence>
<dbReference type="PANTHER" id="PTHR30265:SF2">
    <property type="entry name" value="TRANSCRIPTION TERMINATION_ANTITERMINATION PROTEIN NUSG"/>
    <property type="match status" value="1"/>
</dbReference>
<dbReference type="Pfam" id="PF02357">
    <property type="entry name" value="NusG"/>
    <property type="match status" value="1"/>
</dbReference>
<dbReference type="InterPro" id="IPR005824">
    <property type="entry name" value="KOW"/>
</dbReference>
<proteinExistence type="inferred from homology"/>
<dbReference type="NCBIfam" id="TIGR00922">
    <property type="entry name" value="nusG"/>
    <property type="match status" value="1"/>
</dbReference>
<dbReference type="InterPro" id="IPR015869">
    <property type="entry name" value="Transcrpt_antiterm_NusG_bac_CS"/>
</dbReference>
<evidence type="ECO:0000256" key="6">
    <source>
        <dbReference type="NCBIfam" id="TIGR00922"/>
    </source>
</evidence>
<dbReference type="AlphaFoldDB" id="A0A399FYN1"/>
<comment type="function">
    <text evidence="5 7">Participates in transcription elongation, termination and antitermination.</text>
</comment>
<comment type="caution">
    <text evidence="10">The sequence shown here is derived from an EMBL/GenBank/DDBJ whole genome shotgun (WGS) entry which is preliminary data.</text>
</comment>
<dbReference type="CDD" id="cd06091">
    <property type="entry name" value="KOW_NusG"/>
    <property type="match status" value="1"/>
</dbReference>
<feature type="domain" description="NusG-like N-terminal" evidence="8">
    <location>
        <begin position="1"/>
        <end position="109"/>
    </location>
</feature>
<dbReference type="SUPFAM" id="SSF50104">
    <property type="entry name" value="Translation proteins SH3-like domain"/>
    <property type="match status" value="1"/>
</dbReference>
<evidence type="ECO:0000256" key="1">
    <source>
        <dbReference type="ARBA" id="ARBA00022472"/>
    </source>
</evidence>
<evidence type="ECO:0000313" key="10">
    <source>
        <dbReference type="EMBL" id="RII00313.1"/>
    </source>
</evidence>
<dbReference type="InterPro" id="IPR036735">
    <property type="entry name" value="NGN_dom_sf"/>
</dbReference>
<comment type="similarity">
    <text evidence="5 7">Belongs to the NusG family.</text>
</comment>
<dbReference type="PROSITE" id="PS01014">
    <property type="entry name" value="NUSG"/>
    <property type="match status" value="1"/>
</dbReference>
<evidence type="ECO:0000256" key="4">
    <source>
        <dbReference type="ARBA" id="ARBA00023163"/>
    </source>
</evidence>
<sequence length="175" mass="20062">MSKWYAVCTLPGREEKVGLELQNRINSKSMQDVITNVFIPTEEVMEIRRGEKRIVKRNLFPGYILVKMKWSEEGRLLIKETSGTIKFAGSNNEPAPLEDDEVEKILQVVEKRREKPQSKSVFEKGERVKIIEGPFVSLEGIVGELNPEKGKLQVMISIFGRETPVELECWQVESI</sequence>
<dbReference type="PANTHER" id="PTHR30265">
    <property type="entry name" value="RHO-INTERACTING TRANSCRIPTION TERMINATION FACTOR NUSG"/>
    <property type="match status" value="1"/>
</dbReference>
<keyword evidence="3 5" id="KW-0805">Transcription regulation</keyword>
<evidence type="ECO:0000256" key="5">
    <source>
        <dbReference type="HAMAP-Rule" id="MF_00948"/>
    </source>
</evidence>
<feature type="domain" description="KOW" evidence="9">
    <location>
        <begin position="121"/>
        <end position="148"/>
    </location>
</feature>
<dbReference type="HAMAP" id="MF_00948">
    <property type="entry name" value="NusG"/>
    <property type="match status" value="1"/>
</dbReference>
<dbReference type="InterPro" id="IPR047050">
    <property type="entry name" value="NGN"/>
</dbReference>
<dbReference type="InterPro" id="IPR006645">
    <property type="entry name" value="NGN-like_dom"/>
</dbReference>
<dbReference type="GO" id="GO:0031564">
    <property type="term" value="P:transcription antitermination"/>
    <property type="evidence" value="ECO:0007669"/>
    <property type="project" value="UniProtKB-UniRule"/>
</dbReference>
<organism evidence="10 11">
    <name type="scientific">candidate division NPL-UPA2 bacterium Unc8</name>
    <dbReference type="NCBI Taxonomy" id="1980939"/>
    <lineage>
        <taxon>Bacteria</taxon>
    </lineage>
</organism>
<protein>
    <recommendedName>
        <fullName evidence="5 6">Transcription termination/antitermination protein NusG</fullName>
    </recommendedName>
</protein>
<dbReference type="EMBL" id="NDHY01000005">
    <property type="protein sequence ID" value="RII00313.1"/>
    <property type="molecule type" value="Genomic_DNA"/>
</dbReference>
<keyword evidence="4 5" id="KW-0804">Transcription</keyword>
<dbReference type="PRINTS" id="PR00338">
    <property type="entry name" value="NUSGTNSCPFCT"/>
</dbReference>
<dbReference type="SMART" id="SM00738">
    <property type="entry name" value="NGN"/>
    <property type="match status" value="1"/>
</dbReference>
<dbReference type="SUPFAM" id="SSF82679">
    <property type="entry name" value="N-utilization substance G protein NusG, N-terminal domain"/>
    <property type="match status" value="1"/>
</dbReference>
<keyword evidence="2 5" id="KW-0889">Transcription antitermination</keyword>
<dbReference type="InterPro" id="IPR014722">
    <property type="entry name" value="Rib_uL2_dom2"/>
</dbReference>
<gene>
    <name evidence="5 10" type="primary">nusG</name>
    <name evidence="10" type="ORF">B9J77_03255</name>
</gene>
<dbReference type="CDD" id="cd09891">
    <property type="entry name" value="NGN_Bact_1"/>
    <property type="match status" value="1"/>
</dbReference>
<dbReference type="Gene3D" id="3.30.70.940">
    <property type="entry name" value="NusG, N-terminal domain"/>
    <property type="match status" value="1"/>
</dbReference>
<dbReference type="SMART" id="SM00739">
    <property type="entry name" value="KOW"/>
    <property type="match status" value="1"/>
</dbReference>
<evidence type="ECO:0000256" key="7">
    <source>
        <dbReference type="RuleBase" id="RU000538"/>
    </source>
</evidence>
<evidence type="ECO:0000259" key="8">
    <source>
        <dbReference type="SMART" id="SM00738"/>
    </source>
</evidence>
<dbReference type="GO" id="GO:0032784">
    <property type="term" value="P:regulation of DNA-templated transcription elongation"/>
    <property type="evidence" value="ECO:0007669"/>
    <property type="project" value="InterPro"/>
</dbReference>
<dbReference type="GO" id="GO:0006353">
    <property type="term" value="P:DNA-templated transcription termination"/>
    <property type="evidence" value="ECO:0007669"/>
    <property type="project" value="UniProtKB-UniRule"/>
</dbReference>
<dbReference type="Proteomes" id="UP000266287">
    <property type="component" value="Unassembled WGS sequence"/>
</dbReference>
<evidence type="ECO:0000256" key="2">
    <source>
        <dbReference type="ARBA" id="ARBA00022814"/>
    </source>
</evidence>
<dbReference type="InterPro" id="IPR001062">
    <property type="entry name" value="Transcrpt_antiterm_NusG"/>
</dbReference>
<dbReference type="InterPro" id="IPR043425">
    <property type="entry name" value="NusG-like"/>
</dbReference>
<dbReference type="GO" id="GO:0006354">
    <property type="term" value="P:DNA-templated transcription elongation"/>
    <property type="evidence" value="ECO:0007669"/>
    <property type="project" value="UniProtKB-UniRule"/>
</dbReference>
<accession>A0A399FYN1</accession>
<dbReference type="InterPro" id="IPR008991">
    <property type="entry name" value="Translation_prot_SH3-like_sf"/>
</dbReference>
<evidence type="ECO:0000259" key="9">
    <source>
        <dbReference type="SMART" id="SM00739"/>
    </source>
</evidence>